<dbReference type="GO" id="GO:0050897">
    <property type="term" value="F:cobalt ion binding"/>
    <property type="evidence" value="ECO:0007669"/>
    <property type="project" value="TreeGrafter"/>
</dbReference>
<reference evidence="13" key="1">
    <citation type="submission" date="2019-11" db="EMBL/GenBank/DDBJ databases">
        <authorList>
            <person name="Feng L."/>
        </authorList>
    </citation>
    <scope>NUCLEOTIDE SEQUENCE</scope>
    <source>
        <strain evidence="13">BhanseniiLFYP23</strain>
    </source>
</reference>
<dbReference type="GO" id="GO:0015087">
    <property type="term" value="F:cobalt ion transmembrane transporter activity"/>
    <property type="evidence" value="ECO:0007669"/>
    <property type="project" value="TreeGrafter"/>
</dbReference>
<evidence type="ECO:0000256" key="10">
    <source>
        <dbReference type="ARBA" id="ARBA00034269"/>
    </source>
</evidence>
<protein>
    <submittedName>
        <fullName evidence="13">Magnesium transport protein CorA</fullName>
    </submittedName>
</protein>
<evidence type="ECO:0000256" key="9">
    <source>
        <dbReference type="ARBA" id="ARBA00023136"/>
    </source>
</evidence>
<evidence type="ECO:0000256" key="11">
    <source>
        <dbReference type="ARBA" id="ARBA00045497"/>
    </source>
</evidence>
<comment type="subcellular location">
    <subcellularLocation>
        <location evidence="1">Cell membrane</location>
        <topology evidence="1">Multi-pass membrane protein</topology>
    </subcellularLocation>
</comment>
<keyword evidence="3" id="KW-0813">Transport</keyword>
<dbReference type="EMBL" id="CACRSY010000009">
    <property type="protein sequence ID" value="VYT02070.1"/>
    <property type="molecule type" value="Genomic_DNA"/>
</dbReference>
<dbReference type="InterPro" id="IPR002523">
    <property type="entry name" value="MgTranspt_CorA/ZnTranspt_ZntB"/>
</dbReference>
<comment type="catalytic activity">
    <reaction evidence="10">
        <text>Mg(2+)(in) = Mg(2+)(out)</text>
        <dbReference type="Rhea" id="RHEA:29827"/>
        <dbReference type="ChEBI" id="CHEBI:18420"/>
    </reaction>
</comment>
<evidence type="ECO:0000256" key="1">
    <source>
        <dbReference type="ARBA" id="ARBA00004651"/>
    </source>
</evidence>
<dbReference type="GO" id="GO:0015095">
    <property type="term" value="F:magnesium ion transmembrane transporter activity"/>
    <property type="evidence" value="ECO:0007669"/>
    <property type="project" value="TreeGrafter"/>
</dbReference>
<dbReference type="Pfam" id="PF01544">
    <property type="entry name" value="CorA"/>
    <property type="match status" value="1"/>
</dbReference>
<evidence type="ECO:0000256" key="5">
    <source>
        <dbReference type="ARBA" id="ARBA00022692"/>
    </source>
</evidence>
<keyword evidence="6" id="KW-0460">Magnesium</keyword>
<comment type="similarity">
    <text evidence="2">Belongs to the CorA metal ion transporter (MIT) (TC 1.A.35) family.</text>
</comment>
<keyword evidence="7 12" id="KW-1133">Transmembrane helix</keyword>
<dbReference type="SUPFAM" id="SSF144083">
    <property type="entry name" value="Magnesium transport protein CorA, transmembrane region"/>
    <property type="match status" value="1"/>
</dbReference>
<comment type="function">
    <text evidence="11">Mediates influx of magnesium ions. Alternates between open and closed states. Activated by low cytoplasmic Mg(2+) levels. Inactive when cytoplasmic Mg(2+) levels are high.</text>
</comment>
<evidence type="ECO:0000256" key="8">
    <source>
        <dbReference type="ARBA" id="ARBA00023065"/>
    </source>
</evidence>
<dbReference type="InterPro" id="IPR045863">
    <property type="entry name" value="CorA_TM1_TM2"/>
</dbReference>
<dbReference type="SUPFAM" id="SSF143865">
    <property type="entry name" value="CorA soluble domain-like"/>
    <property type="match status" value="1"/>
</dbReference>
<keyword evidence="9 12" id="KW-0472">Membrane</keyword>
<proteinExistence type="inferred from homology"/>
<dbReference type="RefSeq" id="WP_004221258.1">
    <property type="nucleotide sequence ID" value="NZ_CACRSY010000009.1"/>
</dbReference>
<dbReference type="AlphaFoldDB" id="A0A6N2T969"/>
<keyword evidence="8" id="KW-0406">Ion transport</keyword>
<evidence type="ECO:0000256" key="6">
    <source>
        <dbReference type="ARBA" id="ARBA00022842"/>
    </source>
</evidence>
<evidence type="ECO:0000256" key="2">
    <source>
        <dbReference type="ARBA" id="ARBA00009765"/>
    </source>
</evidence>
<name>A0A6N2T969_BLAHA</name>
<feature type="transmembrane region" description="Helical" evidence="12">
    <location>
        <begin position="222"/>
        <end position="245"/>
    </location>
</feature>
<dbReference type="CDD" id="cd12826">
    <property type="entry name" value="EcCorA_ZntB-like_u1"/>
    <property type="match status" value="1"/>
</dbReference>
<dbReference type="Gene3D" id="1.20.58.340">
    <property type="entry name" value="Magnesium transport protein CorA, transmembrane region"/>
    <property type="match status" value="2"/>
</dbReference>
<evidence type="ECO:0000256" key="7">
    <source>
        <dbReference type="ARBA" id="ARBA00022989"/>
    </source>
</evidence>
<dbReference type="GO" id="GO:0005886">
    <property type="term" value="C:plasma membrane"/>
    <property type="evidence" value="ECO:0007669"/>
    <property type="project" value="UniProtKB-SubCell"/>
</dbReference>
<organism evidence="13">
    <name type="scientific">Blautia hansenii</name>
    <name type="common">Ruminococcus hansenii</name>
    <dbReference type="NCBI Taxonomy" id="1322"/>
    <lineage>
        <taxon>Bacteria</taxon>
        <taxon>Bacillati</taxon>
        <taxon>Bacillota</taxon>
        <taxon>Clostridia</taxon>
        <taxon>Lachnospirales</taxon>
        <taxon>Lachnospiraceae</taxon>
        <taxon>Blautia</taxon>
    </lineage>
</organism>
<keyword evidence="4" id="KW-1003">Cell membrane</keyword>
<gene>
    <name evidence="13" type="primary">corA_2</name>
    <name evidence="13" type="ORF">BHLFYP23_02490</name>
</gene>
<dbReference type="PANTHER" id="PTHR46494:SF1">
    <property type="entry name" value="CORA FAMILY METAL ION TRANSPORTER (EUROFUNG)"/>
    <property type="match status" value="1"/>
</dbReference>
<evidence type="ECO:0000256" key="12">
    <source>
        <dbReference type="SAM" id="Phobius"/>
    </source>
</evidence>
<evidence type="ECO:0000313" key="13">
    <source>
        <dbReference type="EMBL" id="VYT02070.1"/>
    </source>
</evidence>
<dbReference type="GO" id="GO:0000287">
    <property type="term" value="F:magnesium ion binding"/>
    <property type="evidence" value="ECO:0007669"/>
    <property type="project" value="TreeGrafter"/>
</dbReference>
<evidence type="ECO:0000256" key="3">
    <source>
        <dbReference type="ARBA" id="ARBA00022448"/>
    </source>
</evidence>
<feature type="transmembrane region" description="Helical" evidence="12">
    <location>
        <begin position="257"/>
        <end position="277"/>
    </location>
</feature>
<keyword evidence="5 12" id="KW-0812">Transmembrane</keyword>
<sequence length="289" mass="33963">MKISFMTKEEFLTSLSEYPYKKLFVKSLEEAAYCKTEFFSEGMFGILKIPDKRNLQGKFLIAAYYVKKGAIIFLDEDKVIHPVLEKRKELEDIEEGQELGILLTVLNGLIEDEVPYLQKIEEKITELEDILIVQPPRDFPEVLMRFRRAMTRLHGFYVQLLDVIEEIQGNLGERLSEEDETGWKMLASRVSRLHGYTENIRENLLQLHELYQAQIDISQNEIMTILTIVTTVFLPLSLLAGWYGMNFPNMPLLNWKYGYLTVIFITLIIIAVEVRYFRKKGYLKKRRKM</sequence>
<evidence type="ECO:0000256" key="4">
    <source>
        <dbReference type="ARBA" id="ARBA00022475"/>
    </source>
</evidence>
<dbReference type="PANTHER" id="PTHR46494">
    <property type="entry name" value="CORA FAMILY METAL ION TRANSPORTER (EUROFUNG)"/>
    <property type="match status" value="1"/>
</dbReference>
<accession>A0A6N2T969</accession>
<dbReference type="FunFam" id="1.20.58.340:FF:000004">
    <property type="entry name" value="Magnesium transport protein CorA"/>
    <property type="match status" value="1"/>
</dbReference>
<dbReference type="InterPro" id="IPR045861">
    <property type="entry name" value="CorA_cytoplasmic_dom"/>
</dbReference>